<evidence type="ECO:0000313" key="3">
    <source>
        <dbReference type="EMBL" id="PPQ71109.1"/>
    </source>
</evidence>
<evidence type="ECO:0000256" key="2">
    <source>
        <dbReference type="SAM" id="Phobius"/>
    </source>
</evidence>
<name>A0A409VXY6_9AGAR</name>
<dbReference type="Proteomes" id="UP000284706">
    <property type="component" value="Unassembled WGS sequence"/>
</dbReference>
<feature type="transmembrane region" description="Helical" evidence="2">
    <location>
        <begin position="36"/>
        <end position="57"/>
    </location>
</feature>
<dbReference type="STRING" id="231916.A0A409VXY6"/>
<feature type="compositionally biased region" description="Low complexity" evidence="1">
    <location>
        <begin position="276"/>
        <end position="288"/>
    </location>
</feature>
<gene>
    <name evidence="3" type="ORF">CVT26_011588</name>
</gene>
<dbReference type="InterPro" id="IPR052337">
    <property type="entry name" value="SAT4-like"/>
</dbReference>
<keyword evidence="2" id="KW-1133">Transmembrane helix</keyword>
<dbReference type="InParanoid" id="A0A409VXY6"/>
<feature type="transmembrane region" description="Helical" evidence="2">
    <location>
        <begin position="192"/>
        <end position="213"/>
    </location>
</feature>
<dbReference type="AlphaFoldDB" id="A0A409VXY6"/>
<feature type="transmembrane region" description="Helical" evidence="2">
    <location>
        <begin position="159"/>
        <end position="180"/>
    </location>
</feature>
<dbReference type="PANTHER" id="PTHR33048:SF134">
    <property type="entry name" value="INTEGRAL MEMBRANE PROTEIN"/>
    <property type="match status" value="1"/>
</dbReference>
<keyword evidence="2" id="KW-0812">Transmembrane</keyword>
<feature type="transmembrane region" description="Helical" evidence="2">
    <location>
        <begin position="77"/>
        <end position="97"/>
    </location>
</feature>
<feature type="transmembrane region" description="Helical" evidence="2">
    <location>
        <begin position="6"/>
        <end position="24"/>
    </location>
</feature>
<proteinExistence type="predicted"/>
<accession>A0A409VXY6</accession>
<organism evidence="3 4">
    <name type="scientific">Gymnopilus dilepis</name>
    <dbReference type="NCBI Taxonomy" id="231916"/>
    <lineage>
        <taxon>Eukaryota</taxon>
        <taxon>Fungi</taxon>
        <taxon>Dikarya</taxon>
        <taxon>Basidiomycota</taxon>
        <taxon>Agaricomycotina</taxon>
        <taxon>Agaricomycetes</taxon>
        <taxon>Agaricomycetidae</taxon>
        <taxon>Agaricales</taxon>
        <taxon>Agaricineae</taxon>
        <taxon>Hymenogastraceae</taxon>
        <taxon>Gymnopilus</taxon>
    </lineage>
</organism>
<feature type="transmembrane region" description="Helical" evidence="2">
    <location>
        <begin position="225"/>
        <end position="253"/>
    </location>
</feature>
<evidence type="ECO:0008006" key="5">
    <source>
        <dbReference type="Google" id="ProtNLM"/>
    </source>
</evidence>
<sequence>MPAVVVIIVTHAIAVLSTICRLGHRFRKRGLWWDDYVLVVPLMFDIMYWVVSCAHFPSPDPMAMSSTDTPFNSYWLVTLPGIMVFTGCWTVFALTIARLFPAKHPARRWSFVLVIYFALSNLACIAVTIGTCQVKSGLLDQGELQGCIKGLGGFFVRNTFLFCESLANNAILAIVCLTLMLTTRPAVLERRIMLSILFGSTALFLYAIAFLMISNTHTILVTEDILMVFTGVGNVQASLALFLANLPVFCTCLRGSILRIIRTPNTTSSQVSAEHQSSVQSDCSCPSSSDPPTPLTLTEISDSDLSCPSNPQISYHSSRGSVVGEELDGRMAGREEEMLEVSTASRESRSSVEDARIVGL</sequence>
<feature type="transmembrane region" description="Helical" evidence="2">
    <location>
        <begin position="109"/>
        <end position="129"/>
    </location>
</feature>
<protein>
    <recommendedName>
        <fullName evidence="5">G-protein coupled receptors family 1 profile domain-containing protein</fullName>
    </recommendedName>
</protein>
<feature type="region of interest" description="Disordered" evidence="1">
    <location>
        <begin position="269"/>
        <end position="296"/>
    </location>
</feature>
<keyword evidence="2" id="KW-0472">Membrane</keyword>
<comment type="caution">
    <text evidence="3">The sequence shown here is derived from an EMBL/GenBank/DDBJ whole genome shotgun (WGS) entry which is preliminary data.</text>
</comment>
<feature type="region of interest" description="Disordered" evidence="1">
    <location>
        <begin position="313"/>
        <end position="360"/>
    </location>
</feature>
<feature type="compositionally biased region" description="Basic and acidic residues" evidence="1">
    <location>
        <begin position="346"/>
        <end position="360"/>
    </location>
</feature>
<evidence type="ECO:0000313" key="4">
    <source>
        <dbReference type="Proteomes" id="UP000284706"/>
    </source>
</evidence>
<dbReference type="OrthoDB" id="3229610at2759"/>
<dbReference type="PANTHER" id="PTHR33048">
    <property type="entry name" value="PTH11-LIKE INTEGRAL MEMBRANE PROTEIN (AFU_ORTHOLOGUE AFUA_5G11245)"/>
    <property type="match status" value="1"/>
</dbReference>
<evidence type="ECO:0000256" key="1">
    <source>
        <dbReference type="SAM" id="MobiDB-lite"/>
    </source>
</evidence>
<feature type="compositionally biased region" description="Basic and acidic residues" evidence="1">
    <location>
        <begin position="327"/>
        <end position="336"/>
    </location>
</feature>
<reference evidence="3 4" key="1">
    <citation type="journal article" date="2018" name="Evol. Lett.">
        <title>Horizontal gene cluster transfer increased hallucinogenic mushroom diversity.</title>
        <authorList>
            <person name="Reynolds H.T."/>
            <person name="Vijayakumar V."/>
            <person name="Gluck-Thaler E."/>
            <person name="Korotkin H.B."/>
            <person name="Matheny P.B."/>
            <person name="Slot J.C."/>
        </authorList>
    </citation>
    <scope>NUCLEOTIDE SEQUENCE [LARGE SCALE GENOMIC DNA]</scope>
    <source>
        <strain evidence="3 4">SRW20</strain>
    </source>
</reference>
<keyword evidence="4" id="KW-1185">Reference proteome</keyword>
<dbReference type="EMBL" id="NHYE01005515">
    <property type="protein sequence ID" value="PPQ71109.1"/>
    <property type="molecule type" value="Genomic_DNA"/>
</dbReference>